<evidence type="ECO:0000313" key="1">
    <source>
        <dbReference type="EMBL" id="GKX66825.1"/>
    </source>
</evidence>
<name>A0ACB5RC47_9CLOT</name>
<gene>
    <name evidence="1" type="ORF">rsdtw13_20830</name>
</gene>
<accession>A0ACB5RC47</accession>
<comment type="caution">
    <text evidence="1">The sequence shown here is derived from an EMBL/GenBank/DDBJ whole genome shotgun (WGS) entry which is preliminary data.</text>
</comment>
<evidence type="ECO:0000313" key="2">
    <source>
        <dbReference type="Proteomes" id="UP001058074"/>
    </source>
</evidence>
<organism evidence="1 2">
    <name type="scientific">Inconstantimicrobium mannanitabidum</name>
    <dbReference type="NCBI Taxonomy" id="1604901"/>
    <lineage>
        <taxon>Bacteria</taxon>
        <taxon>Bacillati</taxon>
        <taxon>Bacillota</taxon>
        <taxon>Clostridia</taxon>
        <taxon>Eubacteriales</taxon>
        <taxon>Clostridiaceae</taxon>
        <taxon>Inconstantimicrobium</taxon>
    </lineage>
</organism>
<dbReference type="EMBL" id="BROD01000001">
    <property type="protein sequence ID" value="GKX66825.1"/>
    <property type="molecule type" value="Genomic_DNA"/>
</dbReference>
<protein>
    <submittedName>
        <fullName evidence="1">Uncharacterized protein</fullName>
    </submittedName>
</protein>
<keyword evidence="2" id="KW-1185">Reference proteome</keyword>
<sequence length="195" mass="23385">MARNYSYSVNFSEKAESLFRNGEFLGEGHNGVVFLLPNNLAIKIFKNKEVLKDESSILLKTKKSKYFPKIKEVGDFYIIREYVEGERLDKYLKHNKLTRELGENLYDLTREFIRLGFKRQDLRCKDIFVQKDMGLKIIDPKNNYHKTVRYPRHLMKGLSKAGVLDDFLLIVKEKDKRTYEYWEMKIRKYLLFHLK</sequence>
<reference evidence="1" key="1">
    <citation type="journal article" date="2025" name="Int. J. Syst. Evol. Microbiol.">
        <title>Inconstantimicrobium mannanitabidum sp. nov., a novel member of the family Clostridiaceae isolated from anoxic soil under the treatment of reductive soil disinfestation.</title>
        <authorList>
            <person name="Ueki A."/>
            <person name="Tonouchi A."/>
            <person name="Honma S."/>
            <person name="Kaku N."/>
            <person name="Ueki K."/>
        </authorList>
    </citation>
    <scope>NUCLEOTIDE SEQUENCE</scope>
    <source>
        <strain evidence="1">TW13</strain>
    </source>
</reference>
<dbReference type="Proteomes" id="UP001058074">
    <property type="component" value="Unassembled WGS sequence"/>
</dbReference>
<proteinExistence type="predicted"/>